<dbReference type="RefSeq" id="WP_134356896.1">
    <property type="nucleotide sequence ID" value="NZ_CP038033.1"/>
</dbReference>
<dbReference type="GO" id="GO:0016491">
    <property type="term" value="F:oxidoreductase activity"/>
    <property type="evidence" value="ECO:0007669"/>
    <property type="project" value="UniProtKB-KW"/>
</dbReference>
<dbReference type="InterPro" id="IPR036291">
    <property type="entry name" value="NAD(P)-bd_dom_sf"/>
</dbReference>
<dbReference type="EMBL" id="CP038033">
    <property type="protein sequence ID" value="QBQ53887.1"/>
    <property type="molecule type" value="Genomic_DNA"/>
</dbReference>
<dbReference type="InterPro" id="IPR046346">
    <property type="entry name" value="Aminoacid_DH-like_N_sf"/>
</dbReference>
<reference evidence="5 6" key="1">
    <citation type="submission" date="2019-03" db="EMBL/GenBank/DDBJ databases">
        <title>The genome sequence of Nitrosococcus wardiae strain D1FHST reveals the archetypal metabolic capacity of ammonia-oxidizing Gammaproteobacteria.</title>
        <authorList>
            <person name="Wang L."/>
            <person name="Lim C.K."/>
            <person name="Hanson T.E."/>
            <person name="Dang H."/>
            <person name="Klotz M.G."/>
        </authorList>
    </citation>
    <scope>NUCLEOTIDE SEQUENCE [LARGE SCALE GENOMIC DNA]</scope>
    <source>
        <strain evidence="5 6">D1FHS</strain>
    </source>
</reference>
<feature type="domain" description="Quinate/shikimate 5-dehydrogenase/glutamyl-tRNA reductase" evidence="3">
    <location>
        <begin position="105"/>
        <end position="194"/>
    </location>
</feature>
<dbReference type="SUPFAM" id="SSF51735">
    <property type="entry name" value="NAD(P)-binding Rossmann-fold domains"/>
    <property type="match status" value="1"/>
</dbReference>
<dbReference type="Gene3D" id="3.40.50.720">
    <property type="entry name" value="NAD(P)-binding Rossmann-like Domain"/>
    <property type="match status" value="1"/>
</dbReference>
<dbReference type="SUPFAM" id="SSF53223">
    <property type="entry name" value="Aminoacid dehydrogenase-like, N-terminal domain"/>
    <property type="match status" value="1"/>
</dbReference>
<organism evidence="5 6">
    <name type="scientific">Nitrosococcus wardiae</name>
    <dbReference type="NCBI Taxonomy" id="1814290"/>
    <lineage>
        <taxon>Bacteria</taxon>
        <taxon>Pseudomonadati</taxon>
        <taxon>Pseudomonadota</taxon>
        <taxon>Gammaproteobacteria</taxon>
        <taxon>Chromatiales</taxon>
        <taxon>Chromatiaceae</taxon>
        <taxon>Nitrosococcus</taxon>
    </lineage>
</organism>
<accession>A0A4P7BX67</accession>
<evidence type="ECO:0000313" key="5">
    <source>
        <dbReference type="EMBL" id="QBQ53887.1"/>
    </source>
</evidence>
<sequence length="287" mass="30899">MKKLLLQLDTDPVPSVFDQVVAYDSGVDHIISYGGVTPDKVENLVHGLMFTRGGKQLANSAIFLGGSHVSASQQLAEAVKKCFFGSVRVSVMLDPNGANTTAAALARKIVGNYDIRAKKAVILAGTGPVGQRCALYLLKEGASEVVLTSRHISRSMAVAKEMQSRYQARITPAESRSTEDTRALLENAHVAITCGPPAVSLLPQSVWSAALTLEIMADVNAVPPLGVEEMKVTDDGVERFGKRFYGAIAIGNFKMKIHRSSITSLFKSNDCLLDEITIYDIACKIDE</sequence>
<dbReference type="InterPro" id="IPR015259">
    <property type="entry name" value="Methyl-teptahyd_DH_N"/>
</dbReference>
<name>A0A4P7BX67_9GAMM</name>
<keyword evidence="1" id="KW-0521">NADP</keyword>
<keyword evidence="6" id="KW-1185">Reference proteome</keyword>
<dbReference type="Gene3D" id="3.40.50.10280">
    <property type="entry name" value="Methylene-tetrahydromethanopterin dehydrogenase, N-terminal domain"/>
    <property type="match status" value="1"/>
</dbReference>
<evidence type="ECO:0000313" key="6">
    <source>
        <dbReference type="Proteomes" id="UP000294325"/>
    </source>
</evidence>
<feature type="domain" description="Methylene-tetrahydromethanopterin dehydrogenase N-terminal" evidence="4">
    <location>
        <begin position="16"/>
        <end position="96"/>
    </location>
</feature>
<keyword evidence="2" id="KW-0560">Oxidoreductase</keyword>
<proteinExistence type="predicted"/>
<dbReference type="AlphaFoldDB" id="A0A4P7BX67"/>
<dbReference type="OrthoDB" id="8556544at2"/>
<protein>
    <submittedName>
        <fullName evidence="5">Methylenetetrahydrofolate dehydrogenase</fullName>
    </submittedName>
</protein>
<evidence type="ECO:0000259" key="4">
    <source>
        <dbReference type="Pfam" id="PF09176"/>
    </source>
</evidence>
<evidence type="ECO:0000256" key="1">
    <source>
        <dbReference type="ARBA" id="ARBA00022857"/>
    </source>
</evidence>
<gene>
    <name evidence="5" type="ORF">E3U44_04695</name>
</gene>
<dbReference type="Proteomes" id="UP000294325">
    <property type="component" value="Chromosome"/>
</dbReference>
<dbReference type="InterPro" id="IPR006151">
    <property type="entry name" value="Shikm_DH/Glu-tRNA_Rdtase"/>
</dbReference>
<dbReference type="Pfam" id="PF01488">
    <property type="entry name" value="Shikimate_DH"/>
    <property type="match status" value="1"/>
</dbReference>
<evidence type="ECO:0000256" key="2">
    <source>
        <dbReference type="ARBA" id="ARBA00023002"/>
    </source>
</evidence>
<dbReference type="InterPro" id="IPR037089">
    <property type="entry name" value="Methyl-teptahyd_DH_N_sf"/>
</dbReference>
<dbReference type="Pfam" id="PF09176">
    <property type="entry name" value="Mpt_N"/>
    <property type="match status" value="1"/>
</dbReference>
<dbReference type="KEGG" id="nwr:E3U44_04695"/>
<evidence type="ECO:0000259" key="3">
    <source>
        <dbReference type="Pfam" id="PF01488"/>
    </source>
</evidence>